<dbReference type="KEGG" id="naci:NUH88_15545"/>
<keyword evidence="5" id="KW-0862">Zinc</keyword>
<keyword evidence="4" id="KW-0378">Hydrolase</keyword>
<keyword evidence="2" id="KW-0645">Protease</keyword>
<dbReference type="PANTHER" id="PTHR21666">
    <property type="entry name" value="PEPTIDASE-RELATED"/>
    <property type="match status" value="1"/>
</dbReference>
<sequence length="444" mass="48066">MNHRVRSRSALLAGVLGSVLLAGIGGSALLGTLGGPDFDPTTADASNAVPALIGEANAFAIAAPDDAPAAVQTRAVTVERGDTLMKLLTRNDINRREAHAAISALTEVYDPRRMQIGQLFELSLKNGEKKEAAPSLVSLSFKADPARSIQVRFTDEGAYQAEVKEKALKRADGFGAGTIRTSLYEAAVEAGIPASVLHDMIRIFSFDVDFQRDIQTGDRFEVLYDEHATEEGTVVRVGEISYAAMTLSGKHLAYYQYTPKSGVTDYFNEKGQSVRKTLMRTPVNGARLSSGYGKRKHPILGYTKMHRGVDFAAPTGTPIMAAGDGVIDFIGRNGAYGKYIRIRHNSTYKTAYAHMSGYKRGLKRGDRVKQGETIGYIGTTGRSTGPHLHYEVHENGKQRNPMSVKLPAGEKLKGADMKRFAASLPALDQRIAVARGEGQFLAQD</sequence>
<evidence type="ECO:0000256" key="2">
    <source>
        <dbReference type="ARBA" id="ARBA00022670"/>
    </source>
</evidence>
<dbReference type="Proteomes" id="UP001060336">
    <property type="component" value="Chromosome"/>
</dbReference>
<reference evidence="8" key="1">
    <citation type="submission" date="2022-08" db="EMBL/GenBank/DDBJ databases">
        <title>Nisaea acidiphila sp. nov., isolated from a marine algal debris and emended description of the genus Nisaea Urios et al. 2008.</title>
        <authorList>
            <person name="Kwon K."/>
        </authorList>
    </citation>
    <scope>NUCLEOTIDE SEQUENCE</scope>
    <source>
        <strain evidence="8">MEBiC11861</strain>
    </source>
</reference>
<dbReference type="Gene3D" id="3.10.450.350">
    <property type="match status" value="2"/>
</dbReference>
<dbReference type="GO" id="GO:0006508">
    <property type="term" value="P:proteolysis"/>
    <property type="evidence" value="ECO:0007669"/>
    <property type="project" value="UniProtKB-KW"/>
</dbReference>
<protein>
    <submittedName>
        <fullName evidence="8">M23 family metallopeptidase</fullName>
    </submittedName>
</protein>
<dbReference type="GO" id="GO:0004222">
    <property type="term" value="F:metalloendopeptidase activity"/>
    <property type="evidence" value="ECO:0007669"/>
    <property type="project" value="TreeGrafter"/>
</dbReference>
<keyword evidence="6" id="KW-0482">Metalloprotease</keyword>
<feature type="domain" description="M23ase beta-sheet core" evidence="7">
    <location>
        <begin position="304"/>
        <end position="401"/>
    </location>
</feature>
<dbReference type="AlphaFoldDB" id="A0A9J7ANS1"/>
<dbReference type="GO" id="GO:0046872">
    <property type="term" value="F:metal ion binding"/>
    <property type="evidence" value="ECO:0007669"/>
    <property type="project" value="UniProtKB-KW"/>
</dbReference>
<name>A0A9J7ANS1_9PROT</name>
<evidence type="ECO:0000313" key="8">
    <source>
        <dbReference type="EMBL" id="UUX48814.1"/>
    </source>
</evidence>
<evidence type="ECO:0000256" key="6">
    <source>
        <dbReference type="ARBA" id="ARBA00023049"/>
    </source>
</evidence>
<dbReference type="SUPFAM" id="SSF51261">
    <property type="entry name" value="Duplicated hybrid motif"/>
    <property type="match status" value="1"/>
</dbReference>
<gene>
    <name evidence="8" type="ORF">NUH88_15545</name>
</gene>
<proteinExistence type="predicted"/>
<accession>A0A9J7ANS1</accession>
<evidence type="ECO:0000259" key="7">
    <source>
        <dbReference type="Pfam" id="PF01551"/>
    </source>
</evidence>
<evidence type="ECO:0000256" key="1">
    <source>
        <dbReference type="ARBA" id="ARBA00001947"/>
    </source>
</evidence>
<dbReference type="InterPro" id="IPR016047">
    <property type="entry name" value="M23ase_b-sheet_dom"/>
</dbReference>
<evidence type="ECO:0000256" key="5">
    <source>
        <dbReference type="ARBA" id="ARBA00022833"/>
    </source>
</evidence>
<dbReference type="Gene3D" id="2.70.70.10">
    <property type="entry name" value="Glucose Permease (Domain IIA)"/>
    <property type="match status" value="1"/>
</dbReference>
<dbReference type="Pfam" id="PF01551">
    <property type="entry name" value="Peptidase_M23"/>
    <property type="match status" value="1"/>
</dbReference>
<keyword evidence="3" id="KW-0479">Metal-binding</keyword>
<evidence type="ECO:0000256" key="4">
    <source>
        <dbReference type="ARBA" id="ARBA00022801"/>
    </source>
</evidence>
<dbReference type="CDD" id="cd12797">
    <property type="entry name" value="M23_peptidase"/>
    <property type="match status" value="1"/>
</dbReference>
<dbReference type="PANTHER" id="PTHR21666:SF288">
    <property type="entry name" value="CELL DIVISION PROTEIN YTFB"/>
    <property type="match status" value="1"/>
</dbReference>
<evidence type="ECO:0000256" key="3">
    <source>
        <dbReference type="ARBA" id="ARBA00022723"/>
    </source>
</evidence>
<dbReference type="InterPro" id="IPR050570">
    <property type="entry name" value="Cell_wall_metabolism_enzyme"/>
</dbReference>
<evidence type="ECO:0000313" key="9">
    <source>
        <dbReference type="Proteomes" id="UP001060336"/>
    </source>
</evidence>
<comment type="cofactor">
    <cofactor evidence="1">
        <name>Zn(2+)</name>
        <dbReference type="ChEBI" id="CHEBI:29105"/>
    </cofactor>
</comment>
<dbReference type="EMBL" id="CP102480">
    <property type="protein sequence ID" value="UUX48814.1"/>
    <property type="molecule type" value="Genomic_DNA"/>
</dbReference>
<organism evidence="8 9">
    <name type="scientific">Nisaea acidiphila</name>
    <dbReference type="NCBI Taxonomy" id="1862145"/>
    <lineage>
        <taxon>Bacteria</taxon>
        <taxon>Pseudomonadati</taxon>
        <taxon>Pseudomonadota</taxon>
        <taxon>Alphaproteobacteria</taxon>
        <taxon>Rhodospirillales</taxon>
        <taxon>Thalassobaculaceae</taxon>
        <taxon>Nisaea</taxon>
    </lineage>
</organism>
<dbReference type="RefSeq" id="WP_257767316.1">
    <property type="nucleotide sequence ID" value="NZ_CP102480.1"/>
</dbReference>
<dbReference type="InterPro" id="IPR011055">
    <property type="entry name" value="Dup_hybrid_motif"/>
</dbReference>
<keyword evidence="9" id="KW-1185">Reference proteome</keyword>